<evidence type="ECO:0000256" key="2">
    <source>
        <dbReference type="ARBA" id="ARBA00022448"/>
    </source>
</evidence>
<feature type="domain" description="PDZ" evidence="9">
    <location>
        <begin position="221"/>
        <end position="289"/>
    </location>
</feature>
<dbReference type="AlphaFoldDB" id="Q1JVV6"/>
<name>Q1JVV6_DESA6</name>
<evidence type="ECO:0000256" key="1">
    <source>
        <dbReference type="ARBA" id="ARBA00004533"/>
    </source>
</evidence>
<dbReference type="EMBL" id="AAEW02000030">
    <property type="protein sequence ID" value="EAT14370.1"/>
    <property type="molecule type" value="Genomic_DNA"/>
</dbReference>
<comment type="subcellular location">
    <subcellularLocation>
        <location evidence="1">Cell inner membrane</location>
    </subcellularLocation>
</comment>
<comment type="caution">
    <text evidence="10">The sequence shown here is derived from an EMBL/GenBank/DDBJ whole genome shotgun (WGS) entry which is preliminary data.</text>
</comment>
<dbReference type="SUPFAM" id="SSF50156">
    <property type="entry name" value="PDZ domain-like"/>
    <property type="match status" value="1"/>
</dbReference>
<evidence type="ECO:0000256" key="5">
    <source>
        <dbReference type="ARBA" id="ARBA00022692"/>
    </source>
</evidence>
<keyword evidence="8" id="KW-0472">Membrane</keyword>
<keyword evidence="7" id="KW-1133">Transmembrane helix</keyword>
<dbReference type="SMART" id="SM00228">
    <property type="entry name" value="PDZ"/>
    <property type="match status" value="1"/>
</dbReference>
<dbReference type="Pfam" id="PF11356">
    <property type="entry name" value="T2SSC"/>
    <property type="match status" value="1"/>
</dbReference>
<keyword evidence="4" id="KW-0997">Cell inner membrane</keyword>
<dbReference type="InterPro" id="IPR024961">
    <property type="entry name" value="T2SS_GspC_N"/>
</dbReference>
<proteinExistence type="predicted"/>
<evidence type="ECO:0000256" key="8">
    <source>
        <dbReference type="ARBA" id="ARBA00023136"/>
    </source>
</evidence>
<evidence type="ECO:0000313" key="11">
    <source>
        <dbReference type="Proteomes" id="UP000005695"/>
    </source>
</evidence>
<dbReference type="Gene3D" id="2.30.42.10">
    <property type="match status" value="1"/>
</dbReference>
<evidence type="ECO:0000259" key="9">
    <source>
        <dbReference type="SMART" id="SM00228"/>
    </source>
</evidence>
<gene>
    <name evidence="10" type="ORF">Dace_0238</name>
</gene>
<keyword evidence="6" id="KW-0653">Protein transport</keyword>
<keyword evidence="2" id="KW-0813">Transport</keyword>
<evidence type="ECO:0000313" key="10">
    <source>
        <dbReference type="EMBL" id="EAT14370.1"/>
    </source>
</evidence>
<dbReference type="GO" id="GO:0005886">
    <property type="term" value="C:plasma membrane"/>
    <property type="evidence" value="ECO:0007669"/>
    <property type="project" value="UniProtKB-SubCell"/>
</dbReference>
<keyword evidence="5" id="KW-0812">Transmembrane</keyword>
<reference evidence="10" key="2">
    <citation type="submission" date="2006-05" db="EMBL/GenBank/DDBJ databases">
        <title>Sequencing of the draft genome and assembly of Desulfuromonas acetoxidans DSM 684.</title>
        <authorList>
            <consortium name="US DOE Joint Genome Institute (JGI-PGF)"/>
            <person name="Copeland A."/>
            <person name="Lucas S."/>
            <person name="Lapidus A."/>
            <person name="Barry K."/>
            <person name="Detter J.C."/>
            <person name="Glavina del Rio T."/>
            <person name="Hammon N."/>
            <person name="Israni S."/>
            <person name="Dalin E."/>
            <person name="Tice H."/>
            <person name="Bruce D."/>
            <person name="Pitluck S."/>
            <person name="Richardson P."/>
        </authorList>
    </citation>
    <scope>NUCLEOTIDE SEQUENCE [LARGE SCALE GENOMIC DNA]</scope>
    <source>
        <strain evidence="10">DSM 684</strain>
    </source>
</reference>
<dbReference type="InterPro" id="IPR036034">
    <property type="entry name" value="PDZ_sf"/>
</dbReference>
<dbReference type="RefSeq" id="WP_006002881.1">
    <property type="nucleotide sequence ID" value="NZ_AAEW02000030.1"/>
</dbReference>
<evidence type="ECO:0000256" key="3">
    <source>
        <dbReference type="ARBA" id="ARBA00022475"/>
    </source>
</evidence>
<dbReference type="NCBIfam" id="NF041515">
    <property type="entry name" value="GspC_delta"/>
    <property type="match status" value="1"/>
</dbReference>
<sequence>MLTLFHRFLPAYYLLLCAALGLSLAWLVSSEAGIQLASQETVAANTSTHLSGKERNRAPQDNRIILERNIFDSTRPAQAATVTAATPAARAGQRTQVTSSNMTLVGTVVAEDESLAVININGQIEVIRIDHLVPGSGTLVTVTRDFVEIEQNDGTVVVLNLETTGNQVADTPSPRRPGTTARTNTSYEVQALGNNRWQISADEAEKARTNIAQLIKQVRVDPYVVGGKTEGFMIKRIQRGTLLYQMGLKRGDVLFAINGTSLDSPEKGLQVFQQLREAKNLSVDLQRAGQSLNFQYEIK</sequence>
<dbReference type="Proteomes" id="UP000005695">
    <property type="component" value="Unassembled WGS sequence"/>
</dbReference>
<keyword evidence="11" id="KW-1185">Reference proteome</keyword>
<dbReference type="GO" id="GO:0015031">
    <property type="term" value="P:protein transport"/>
    <property type="evidence" value="ECO:0007669"/>
    <property type="project" value="UniProtKB-KW"/>
</dbReference>
<reference evidence="10" key="1">
    <citation type="submission" date="2006-05" db="EMBL/GenBank/DDBJ databases">
        <title>Annotation of the draft genome assembly of Desulfuromonas acetoxidans DSM 684.</title>
        <authorList>
            <consortium name="US DOE Joint Genome Institute (JGI-ORNL)"/>
            <person name="Larimer F."/>
            <person name="Land M."/>
            <person name="Hauser L."/>
        </authorList>
    </citation>
    <scope>NUCLEOTIDE SEQUENCE [LARGE SCALE GENOMIC DNA]</scope>
    <source>
        <strain evidence="10">DSM 684</strain>
    </source>
</reference>
<evidence type="ECO:0000256" key="4">
    <source>
        <dbReference type="ARBA" id="ARBA00022519"/>
    </source>
</evidence>
<evidence type="ECO:0000256" key="7">
    <source>
        <dbReference type="ARBA" id="ARBA00022989"/>
    </source>
</evidence>
<keyword evidence="3" id="KW-1003">Cell membrane</keyword>
<dbReference type="InterPro" id="IPR001478">
    <property type="entry name" value="PDZ"/>
</dbReference>
<dbReference type="Gene3D" id="2.30.30.830">
    <property type="match status" value="1"/>
</dbReference>
<organism evidence="10 11">
    <name type="scientific">Desulfuromonas acetoxidans (strain DSM 684 / 11070)</name>
    <dbReference type="NCBI Taxonomy" id="281689"/>
    <lineage>
        <taxon>Bacteria</taxon>
        <taxon>Pseudomonadati</taxon>
        <taxon>Thermodesulfobacteriota</taxon>
        <taxon>Desulfuromonadia</taxon>
        <taxon>Desulfuromonadales</taxon>
        <taxon>Desulfuromonadaceae</taxon>
        <taxon>Desulfuromonas</taxon>
    </lineage>
</organism>
<protein>
    <submittedName>
        <fullName evidence="10">Type II secretory pathway component PulC-like</fullName>
    </submittedName>
</protein>
<evidence type="ECO:0000256" key="6">
    <source>
        <dbReference type="ARBA" id="ARBA00022927"/>
    </source>
</evidence>
<dbReference type="OrthoDB" id="5447763at2"/>
<accession>Q1JVV6</accession>